<evidence type="ECO:0000256" key="11">
    <source>
        <dbReference type="ARBA" id="ARBA00023136"/>
    </source>
</evidence>
<dbReference type="InterPro" id="IPR000531">
    <property type="entry name" value="Beta-barrel_TonB"/>
</dbReference>
<sequence>MSRHSVCTAREAVAFSSSSRNSPGFRMAPMASLIQLAFAGSVLVLSAWPASAQAQAVLPVQASQQNIRRYDIPAGPLSTVLARFASESGVLVAGAGELAGGKTSPGLSGSLAPQAALDALLAGTGLVALPEPGGTYRLREIPRASSGGVAQLGAVTVTGSRLGETTEGTGSYTTRAMSTATRLSLSPRETPQSVSVLTRQQMEDQGISTLDDAVQSITGLVMQKGYYSGNSGSFSARGFAVDNMMLDGLPTGMGANGTFNADNADLAIYDRIEVVRGANGLTSGSGNPAASINLVRKRPTAEPQVSLTASAGSWDNYQLQLDAADALNKAKTLRGRAVFAMQDKDNFYSVAHDRTQQLYGILEADIASGTTLTFGAHYRKYENDGGYQEFPTRDDGSQLGLPRSTTLGNAYDFWNQTDTTVFAEIDHRFANGWKARLSAVKRWQKLDMMFSSIGGSEGAFTQNTQAYWLDNSQTSLDAMLSGPFDLFGRTHEAVVGVSQRKAINDNYGDWSIRSNPLPLDPWNWDPHAAEAPGPINPDRWTYQYTLREKGLYSSARFSLSDPLSVIIGARMSWYDYENNGTGAGYKITQEITPYAGLVFDLDDRHSVYASWTEIFLPQEKRDINNELLKPITGTNYELGIKGEYYGGRLNTSLAVFQINQRNRAISDLSGPNPCPGSIQGYCQRASGEVESKGVELEVSGELMSGWQATAGYTYVSAKYVRDSDPANVGKPFDTDYPRHQFKASTTYRLPGDYSRWRVGGSLYVQSGIRASDDERIQQGGYAIFGLHAGYRFNDKLDLRLNVNNLFDKMYYQGLGWSTGGNSYGAPRNFMLTLNYQL</sequence>
<protein>
    <submittedName>
        <fullName evidence="17">Outer membrane receptor for ferric coprogen and ferric-rhodotorulic acid</fullName>
    </submittedName>
</protein>
<dbReference type="Pfam" id="PF07660">
    <property type="entry name" value="STN"/>
    <property type="match status" value="1"/>
</dbReference>
<evidence type="ECO:0000256" key="7">
    <source>
        <dbReference type="ARBA" id="ARBA00022729"/>
    </source>
</evidence>
<evidence type="ECO:0000256" key="5">
    <source>
        <dbReference type="ARBA" id="ARBA00022496"/>
    </source>
</evidence>
<keyword evidence="13 14" id="KW-0998">Cell outer membrane</keyword>
<dbReference type="PROSITE" id="PS52016">
    <property type="entry name" value="TONB_DEPENDENT_REC_3"/>
    <property type="match status" value="1"/>
</dbReference>
<keyword evidence="4 14" id="KW-1134">Transmembrane beta strand</keyword>
<dbReference type="RefSeq" id="WP_243650746.1">
    <property type="nucleotide sequence ID" value="NZ_JBHRVM010000001.1"/>
</dbReference>
<dbReference type="CDD" id="cd01347">
    <property type="entry name" value="ligand_gated_channel"/>
    <property type="match status" value="1"/>
</dbReference>
<gene>
    <name evidence="17" type="ORF">EV686_102239</name>
</gene>
<evidence type="ECO:0000256" key="8">
    <source>
        <dbReference type="ARBA" id="ARBA00023004"/>
    </source>
</evidence>
<keyword evidence="6 14" id="KW-0812">Transmembrane</keyword>
<evidence type="ECO:0000256" key="1">
    <source>
        <dbReference type="ARBA" id="ARBA00004571"/>
    </source>
</evidence>
<dbReference type="InterPro" id="IPR036942">
    <property type="entry name" value="Beta-barrel_TonB_sf"/>
</dbReference>
<dbReference type="GO" id="GO:0009279">
    <property type="term" value="C:cell outer membrane"/>
    <property type="evidence" value="ECO:0007669"/>
    <property type="project" value="UniProtKB-SubCell"/>
</dbReference>
<dbReference type="InterPro" id="IPR037066">
    <property type="entry name" value="Plug_dom_sf"/>
</dbReference>
<keyword evidence="7" id="KW-0732">Signal</keyword>
<evidence type="ECO:0000256" key="14">
    <source>
        <dbReference type="PROSITE-ProRule" id="PRU01360"/>
    </source>
</evidence>
<evidence type="ECO:0000313" key="17">
    <source>
        <dbReference type="EMBL" id="TCV01527.1"/>
    </source>
</evidence>
<evidence type="ECO:0000256" key="9">
    <source>
        <dbReference type="ARBA" id="ARBA00023065"/>
    </source>
</evidence>
<keyword evidence="10 15" id="KW-0798">TonB box</keyword>
<name>A0A4R3V8M2_9BURK</name>
<comment type="similarity">
    <text evidence="2 14 15">Belongs to the TonB-dependent receptor family.</text>
</comment>
<dbReference type="Pfam" id="PF07715">
    <property type="entry name" value="Plug"/>
    <property type="match status" value="1"/>
</dbReference>
<organism evidence="17 18">
    <name type="scientific">Paracandidimonas soli</name>
    <dbReference type="NCBI Taxonomy" id="1917182"/>
    <lineage>
        <taxon>Bacteria</taxon>
        <taxon>Pseudomonadati</taxon>
        <taxon>Pseudomonadota</taxon>
        <taxon>Betaproteobacteria</taxon>
        <taxon>Burkholderiales</taxon>
        <taxon>Alcaligenaceae</taxon>
        <taxon>Paracandidimonas</taxon>
    </lineage>
</organism>
<comment type="caution">
    <text evidence="17">The sequence shown here is derived from an EMBL/GenBank/DDBJ whole genome shotgun (WGS) entry which is preliminary data.</text>
</comment>
<dbReference type="EMBL" id="SMBX01000002">
    <property type="protein sequence ID" value="TCV01527.1"/>
    <property type="molecule type" value="Genomic_DNA"/>
</dbReference>
<evidence type="ECO:0000256" key="10">
    <source>
        <dbReference type="ARBA" id="ARBA00023077"/>
    </source>
</evidence>
<dbReference type="InterPro" id="IPR039426">
    <property type="entry name" value="TonB-dep_rcpt-like"/>
</dbReference>
<evidence type="ECO:0000256" key="4">
    <source>
        <dbReference type="ARBA" id="ARBA00022452"/>
    </source>
</evidence>
<keyword evidence="12 17" id="KW-0675">Receptor</keyword>
<keyword evidence="9" id="KW-0406">Ion transport</keyword>
<reference evidence="17 18" key="1">
    <citation type="submission" date="2019-03" db="EMBL/GenBank/DDBJ databases">
        <title>Genomic Encyclopedia of Type Strains, Phase IV (KMG-IV): sequencing the most valuable type-strain genomes for metagenomic binning, comparative biology and taxonomic classification.</title>
        <authorList>
            <person name="Goeker M."/>
        </authorList>
    </citation>
    <scope>NUCLEOTIDE SEQUENCE [LARGE SCALE GENOMIC DNA]</scope>
    <source>
        <strain evidence="17 18">DSM 100048</strain>
    </source>
</reference>
<keyword evidence="8" id="KW-0408">Iron</keyword>
<evidence type="ECO:0000256" key="13">
    <source>
        <dbReference type="ARBA" id="ARBA00023237"/>
    </source>
</evidence>
<evidence type="ECO:0000256" key="2">
    <source>
        <dbReference type="ARBA" id="ARBA00009810"/>
    </source>
</evidence>
<keyword evidence="11 14" id="KW-0472">Membrane</keyword>
<proteinExistence type="inferred from homology"/>
<dbReference type="Proteomes" id="UP000294692">
    <property type="component" value="Unassembled WGS sequence"/>
</dbReference>
<dbReference type="NCBIfam" id="TIGR01783">
    <property type="entry name" value="TonB-siderophor"/>
    <property type="match status" value="1"/>
</dbReference>
<evidence type="ECO:0000259" key="16">
    <source>
        <dbReference type="SMART" id="SM00965"/>
    </source>
</evidence>
<feature type="domain" description="Secretin/TonB short N-terminal" evidence="16">
    <location>
        <begin position="90"/>
        <end position="141"/>
    </location>
</feature>
<evidence type="ECO:0000256" key="6">
    <source>
        <dbReference type="ARBA" id="ARBA00022692"/>
    </source>
</evidence>
<dbReference type="GO" id="GO:0015891">
    <property type="term" value="P:siderophore transport"/>
    <property type="evidence" value="ECO:0007669"/>
    <property type="project" value="InterPro"/>
</dbReference>
<dbReference type="GO" id="GO:0038023">
    <property type="term" value="F:signaling receptor activity"/>
    <property type="evidence" value="ECO:0007669"/>
    <property type="project" value="InterPro"/>
</dbReference>
<evidence type="ECO:0000313" key="18">
    <source>
        <dbReference type="Proteomes" id="UP000294692"/>
    </source>
</evidence>
<dbReference type="FunFam" id="2.170.130.10:FF:000010">
    <property type="entry name" value="Ferripyoverdine receptor"/>
    <property type="match status" value="1"/>
</dbReference>
<dbReference type="Gene3D" id="2.40.170.20">
    <property type="entry name" value="TonB-dependent receptor, beta-barrel domain"/>
    <property type="match status" value="1"/>
</dbReference>
<dbReference type="InterPro" id="IPR012910">
    <property type="entry name" value="Plug_dom"/>
</dbReference>
<dbReference type="SUPFAM" id="SSF56935">
    <property type="entry name" value="Porins"/>
    <property type="match status" value="1"/>
</dbReference>
<dbReference type="InterPro" id="IPR010105">
    <property type="entry name" value="TonB_sidphr_rcpt"/>
</dbReference>
<dbReference type="Gene3D" id="2.170.130.10">
    <property type="entry name" value="TonB-dependent receptor, plug domain"/>
    <property type="match status" value="1"/>
</dbReference>
<dbReference type="GO" id="GO:0015344">
    <property type="term" value="F:siderophore uptake transmembrane transporter activity"/>
    <property type="evidence" value="ECO:0007669"/>
    <property type="project" value="TreeGrafter"/>
</dbReference>
<evidence type="ECO:0000256" key="15">
    <source>
        <dbReference type="RuleBase" id="RU003357"/>
    </source>
</evidence>
<keyword evidence="5" id="KW-0410">Iron transport</keyword>
<dbReference type="AlphaFoldDB" id="A0A4R3V8M2"/>
<comment type="subcellular location">
    <subcellularLocation>
        <location evidence="1 14">Cell outer membrane</location>
        <topology evidence="1 14">Multi-pass membrane protein</topology>
    </subcellularLocation>
</comment>
<keyword evidence="3 14" id="KW-0813">Transport</keyword>
<evidence type="ECO:0000256" key="12">
    <source>
        <dbReference type="ARBA" id="ARBA00023170"/>
    </source>
</evidence>
<dbReference type="InterPro" id="IPR011662">
    <property type="entry name" value="Secretin/TonB_short_N"/>
</dbReference>
<dbReference type="PANTHER" id="PTHR32552">
    <property type="entry name" value="FERRICHROME IRON RECEPTOR-RELATED"/>
    <property type="match status" value="1"/>
</dbReference>
<dbReference type="Gene3D" id="3.55.50.30">
    <property type="match status" value="1"/>
</dbReference>
<keyword evidence="18" id="KW-1185">Reference proteome</keyword>
<dbReference type="SMART" id="SM00965">
    <property type="entry name" value="STN"/>
    <property type="match status" value="1"/>
</dbReference>
<dbReference type="PANTHER" id="PTHR32552:SF74">
    <property type="entry name" value="HYDROXAMATE SIDEROPHORE RECEPTOR FHUE"/>
    <property type="match status" value="1"/>
</dbReference>
<evidence type="ECO:0000256" key="3">
    <source>
        <dbReference type="ARBA" id="ARBA00022448"/>
    </source>
</evidence>
<dbReference type="Pfam" id="PF00593">
    <property type="entry name" value="TonB_dep_Rec_b-barrel"/>
    <property type="match status" value="1"/>
</dbReference>
<accession>A0A4R3V8M2</accession>